<dbReference type="InterPro" id="IPR023753">
    <property type="entry name" value="FAD/NAD-binding_dom"/>
</dbReference>
<dbReference type="PRINTS" id="PR00411">
    <property type="entry name" value="PNDRDTASEI"/>
</dbReference>
<evidence type="ECO:0000256" key="1">
    <source>
        <dbReference type="ARBA" id="ARBA00008609"/>
    </source>
</evidence>
<dbReference type="InterPro" id="IPR042204">
    <property type="entry name" value="2Fe-2S-bd_N"/>
</dbReference>
<dbReference type="SUPFAM" id="SSF101790">
    <property type="entry name" value="Aminomethyltransferase beta-barrel domain"/>
    <property type="match status" value="1"/>
</dbReference>
<dbReference type="InterPro" id="IPR013977">
    <property type="entry name" value="GcvT_C"/>
</dbReference>
<evidence type="ECO:0000259" key="6">
    <source>
        <dbReference type="Pfam" id="PF17806"/>
    </source>
</evidence>
<feature type="domain" description="GCVT N-terminal" evidence="3">
    <location>
        <begin position="626"/>
        <end position="887"/>
    </location>
</feature>
<dbReference type="InterPro" id="IPR036188">
    <property type="entry name" value="FAD/NAD-bd_sf"/>
</dbReference>
<feature type="domain" description="FAD/NAD(P)-binding" evidence="4">
    <location>
        <begin position="171"/>
        <end position="354"/>
    </location>
</feature>
<dbReference type="InterPro" id="IPR028896">
    <property type="entry name" value="GcvT/YgfZ/DmdA"/>
</dbReference>
<sequence>MSRLPESQRFGRLLDRSKPLDFTFDGKRLKGFAGDTLASALLANDVSTVARSFKYHRPRGITGIGLEEPNAFVEIGQGAHRLSSQNAVAVPLRQGLAARSQNAWPSLRFDFAGVLDRARPLLPAGFQYKTFKWPLRAWNLYESRIRRLGGLGRVPDAVDTDRYEHVHAFADVLVIGGGIAGIAAAEAASAEGLKVILAETSSRLGGIVDAYDGRLDGWSVLDWTKKKVGALAASGNVHILTRTEAVGLYDHGLAMLVETLDPATAGPEAGNVPRQRVWKLRAKSIVLATGAHEKPLIFPENDRPGIMLATSARLYLRRYAIVPGKRIVIATTGDEGYRTAADLDAAGANITRIVDLRLLPDSPLFHITKSQGRSISVGSAPVSTRARGRRLSAVTFANRLTVDGPALRNEVNCDTLLISGGWAPMPNLAGHLGARLVFNTERGCFMPDELPAGLFVAGGANGHFDLGAAVDDGYRAGAAADAHVRGLDDFSPRRLESVDITQDDPSEAVGALPDISTPKERLRSFIDQQTDVTVGDMEIAAREGYGSPELVKRYTGMTLGVDQGKSVFAAAAAILPKLARTNPADAEHTTFRPPFSPVSFGAIAGARRGPLFRPTRATPLTPLFKDAIMEPAGQWTLPAAFPQPGEAREAAVRREVRAVRSGIGLFDASAGAKIEVFGRDALDFLEHLSATDLGDMAAGTSRYALFLNDAGFVMEDGVVARISEDRFLVATGITQAAPLLAWFERWKQQVFDDLDVRFMYETERWAQILLAGPRVPELLSRIPGDIDISQFTVDSFAEGEIFGTPARALASRYTAGSEVELSVASGYAPALWTYLLNAGQDLGVTRFGGEAMHRLRLEAGAFDLDRETDGTVTPFDLGLGSLVSSRKDFYVGRTGLERPALTLGNRRHLVGILMDDRALVPPPGTHLILDPEEPPPRRVVGHITSSGYSPTLRRSIALALVSAGEQHLGQSVYVLMSGDGHIAHIAAPDFLSLTEIPAAGDDADE</sequence>
<dbReference type="Gene3D" id="3.30.1360.120">
    <property type="entry name" value="Probable tRNA modification gtpase trme, domain 1"/>
    <property type="match status" value="1"/>
</dbReference>
<evidence type="ECO:0000313" key="7">
    <source>
        <dbReference type="EMBL" id="BCJ90291.1"/>
    </source>
</evidence>
<dbReference type="SUPFAM" id="SSF103025">
    <property type="entry name" value="Folate-binding domain"/>
    <property type="match status" value="1"/>
</dbReference>
<protein>
    <submittedName>
        <fullName evidence="7">Sarcosine oxidase subunit alpha</fullName>
    </submittedName>
</protein>
<dbReference type="AlphaFoldDB" id="A0A6S6QT97"/>
<reference evidence="7 8" key="1">
    <citation type="submission" date="2020-08" db="EMBL/GenBank/DDBJ databases">
        <title>Genome sequence of Rhizobiales bacterium strain IZ6.</title>
        <authorList>
            <person name="Nakai R."/>
            <person name="Naganuma T."/>
        </authorList>
    </citation>
    <scope>NUCLEOTIDE SEQUENCE [LARGE SCALE GENOMIC DNA]</scope>
    <source>
        <strain evidence="7 8">IZ6</strain>
    </source>
</reference>
<accession>A0A6S6QT97</accession>
<proteinExistence type="inferred from homology"/>
<dbReference type="RefSeq" id="WP_222876926.1">
    <property type="nucleotide sequence ID" value="NZ_AP023361.1"/>
</dbReference>
<dbReference type="InterPro" id="IPR006222">
    <property type="entry name" value="GCVT_N"/>
</dbReference>
<dbReference type="GO" id="GO:0016491">
    <property type="term" value="F:oxidoreductase activity"/>
    <property type="evidence" value="ECO:0007669"/>
    <property type="project" value="UniProtKB-KW"/>
</dbReference>
<dbReference type="PRINTS" id="PR00368">
    <property type="entry name" value="FADPNR"/>
</dbReference>
<dbReference type="Pfam" id="PF17806">
    <property type="entry name" value="SO_alpha_A3"/>
    <property type="match status" value="1"/>
</dbReference>
<dbReference type="KEGG" id="tso:IZ6_10260"/>
<evidence type="ECO:0000259" key="4">
    <source>
        <dbReference type="Pfam" id="PF07992"/>
    </source>
</evidence>
<feature type="domain" description="Aminomethyltransferase C-terminal" evidence="5">
    <location>
        <begin position="907"/>
        <end position="989"/>
    </location>
</feature>
<evidence type="ECO:0000259" key="3">
    <source>
        <dbReference type="Pfam" id="PF01571"/>
    </source>
</evidence>
<gene>
    <name evidence="7" type="primary">soxA</name>
    <name evidence="7" type="ORF">IZ6_10260</name>
</gene>
<dbReference type="InterPro" id="IPR041117">
    <property type="entry name" value="SoxA_A3"/>
</dbReference>
<dbReference type="Gene3D" id="3.10.20.440">
    <property type="entry name" value="2Fe-2S iron-sulphur cluster binding domain, sarcosine oxidase, alpha subunit, N-terminal domain"/>
    <property type="match status" value="1"/>
</dbReference>
<evidence type="ECO:0000256" key="2">
    <source>
        <dbReference type="ARBA" id="ARBA00023002"/>
    </source>
</evidence>
<dbReference type="EMBL" id="AP023361">
    <property type="protein sequence ID" value="BCJ90291.1"/>
    <property type="molecule type" value="Genomic_DNA"/>
</dbReference>
<dbReference type="Pfam" id="PF13510">
    <property type="entry name" value="Fer2_4"/>
    <property type="match status" value="1"/>
</dbReference>
<keyword evidence="2" id="KW-0560">Oxidoreductase</keyword>
<dbReference type="PANTHER" id="PTHR43757:SF2">
    <property type="entry name" value="AMINOMETHYLTRANSFERASE, MITOCHONDRIAL"/>
    <property type="match status" value="1"/>
</dbReference>
<dbReference type="Pfam" id="PF07992">
    <property type="entry name" value="Pyr_redox_2"/>
    <property type="match status" value="1"/>
</dbReference>
<dbReference type="InterPro" id="IPR029043">
    <property type="entry name" value="GcvT/YgfZ_C"/>
</dbReference>
<dbReference type="PANTHER" id="PTHR43757">
    <property type="entry name" value="AMINOMETHYLTRANSFERASE"/>
    <property type="match status" value="1"/>
</dbReference>
<dbReference type="Pfam" id="PF08669">
    <property type="entry name" value="GCV_T_C"/>
    <property type="match status" value="1"/>
</dbReference>
<comment type="similarity">
    <text evidence="1">Belongs to the GcvT family.</text>
</comment>
<name>A0A6S6QT97_9HYPH</name>
<evidence type="ECO:0000313" key="8">
    <source>
        <dbReference type="Proteomes" id="UP000515317"/>
    </source>
</evidence>
<evidence type="ECO:0000259" key="5">
    <source>
        <dbReference type="Pfam" id="PF08669"/>
    </source>
</evidence>
<feature type="domain" description="SoxA A3" evidence="6">
    <location>
        <begin position="523"/>
        <end position="605"/>
    </location>
</feature>
<dbReference type="Pfam" id="PF01571">
    <property type="entry name" value="GCV_T"/>
    <property type="match status" value="1"/>
</dbReference>
<keyword evidence="8" id="KW-1185">Reference proteome</keyword>
<organism evidence="7 8">
    <name type="scientific">Terrihabitans soli</name>
    <dbReference type="NCBI Taxonomy" id="708113"/>
    <lineage>
        <taxon>Bacteria</taxon>
        <taxon>Pseudomonadati</taxon>
        <taxon>Pseudomonadota</taxon>
        <taxon>Alphaproteobacteria</taxon>
        <taxon>Hyphomicrobiales</taxon>
        <taxon>Terrihabitans</taxon>
    </lineage>
</organism>
<dbReference type="Proteomes" id="UP000515317">
    <property type="component" value="Chromosome"/>
</dbReference>
<dbReference type="SUPFAM" id="SSF51905">
    <property type="entry name" value="FAD/NAD(P)-binding domain"/>
    <property type="match status" value="1"/>
</dbReference>
<dbReference type="Gene3D" id="3.50.50.60">
    <property type="entry name" value="FAD/NAD(P)-binding domain"/>
    <property type="match status" value="1"/>
</dbReference>
<dbReference type="InterPro" id="IPR027266">
    <property type="entry name" value="TrmE/GcvT-like"/>
</dbReference>